<dbReference type="AlphaFoldDB" id="A0A7W8IRS0"/>
<keyword evidence="2" id="KW-1185">Reference proteome</keyword>
<dbReference type="RefSeq" id="WP_281376024.1">
    <property type="nucleotide sequence ID" value="NZ_JACHEP010000017.1"/>
</dbReference>
<sequence length="40" mass="4243">MMKEKKPIVINGTKASPLYSSSVKGKKTGGCGCGKMIKKK</sequence>
<accession>A0A7W8IRS0</accession>
<proteinExistence type="predicted"/>
<gene>
    <name evidence="1" type="ORF">HNQ34_002624</name>
</gene>
<comment type="caution">
    <text evidence="1">The sequence shown here is derived from an EMBL/GenBank/DDBJ whole genome shotgun (WGS) entry which is preliminary data.</text>
</comment>
<organism evidence="1 2">
    <name type="scientific">Anoxybacteroides tepidamans</name>
    <dbReference type="NCBI Taxonomy" id="265948"/>
    <lineage>
        <taxon>Bacteria</taxon>
        <taxon>Bacillati</taxon>
        <taxon>Bacillota</taxon>
        <taxon>Bacilli</taxon>
        <taxon>Bacillales</taxon>
        <taxon>Anoxybacillaceae</taxon>
        <taxon>Anoxybacteroides</taxon>
    </lineage>
</organism>
<reference evidence="1 2" key="1">
    <citation type="submission" date="2020-08" db="EMBL/GenBank/DDBJ databases">
        <title>Genomic Encyclopedia of Type Strains, Phase IV (KMG-IV): sequencing the most valuable type-strain genomes for metagenomic binning, comparative biology and taxonomic classification.</title>
        <authorList>
            <person name="Goeker M."/>
        </authorList>
    </citation>
    <scope>NUCLEOTIDE SEQUENCE [LARGE SCALE GENOMIC DNA]</scope>
    <source>
        <strain evidence="1 2">DSM 16325</strain>
    </source>
</reference>
<evidence type="ECO:0000313" key="1">
    <source>
        <dbReference type="EMBL" id="MBB5325523.1"/>
    </source>
</evidence>
<dbReference type="Proteomes" id="UP000520011">
    <property type="component" value="Unassembled WGS sequence"/>
</dbReference>
<dbReference type="EMBL" id="JACHEP010000017">
    <property type="protein sequence ID" value="MBB5325523.1"/>
    <property type="molecule type" value="Genomic_DNA"/>
</dbReference>
<name>A0A7W8IRS0_9BACL</name>
<evidence type="ECO:0000313" key="2">
    <source>
        <dbReference type="Proteomes" id="UP000520011"/>
    </source>
</evidence>
<protein>
    <submittedName>
        <fullName evidence="1">Uncharacterized protein</fullName>
    </submittedName>
</protein>